<evidence type="ECO:0000313" key="5">
    <source>
        <dbReference type="Proteomes" id="UP001248819"/>
    </source>
</evidence>
<feature type="domain" description="PNPLA" evidence="3">
    <location>
        <begin position="4"/>
        <end position="195"/>
    </location>
</feature>
<dbReference type="EMBL" id="JAVRHP010000008">
    <property type="protein sequence ID" value="MDT0649057.1"/>
    <property type="molecule type" value="Genomic_DNA"/>
</dbReference>
<sequence length="300" mass="34244">MKALVISGGGSKGAFAGGVAQYLIKELDRDYDLYLGTSTGSLLISHLALNKTEKIQDVFTSVKQSDIFSNRPFLIKRKHGFDQISINHFNVFRNLLKGRKTFGESKNLRDLITKTLSPEEFKKLKQSSKDIVVTVSNLSLNDVEYKSIKDFSYEDFCDWIWISGNYTPFMSLVQKEGCEYADGGLGSMVPIEEAIKRGATEIDAIILQTEVNYLNRMPSKNVFSLITTLFQFMLDRIEHQNIKIGKFAAANKDVIINFYYTPTVLTTNSLIFDEKKMKVWWKSGYNYAKRKNEEVNQIEI</sequence>
<name>A0ABU3CRS7_9FLAO</name>
<dbReference type="Gene3D" id="3.40.1090.10">
    <property type="entry name" value="Cytosolic phospholipase A2 catalytic domain"/>
    <property type="match status" value="1"/>
</dbReference>
<accession>A0ABU3CRS7</accession>
<feature type="short sequence motif" description="GXSXG" evidence="2">
    <location>
        <begin position="36"/>
        <end position="40"/>
    </location>
</feature>
<protein>
    <submittedName>
        <fullName evidence="4">Patatin-like phospholipase family protein</fullName>
    </submittedName>
</protein>
<keyword evidence="2" id="KW-0378">Hydrolase</keyword>
<feature type="short sequence motif" description="GXGXXG" evidence="2">
    <location>
        <begin position="8"/>
        <end position="13"/>
    </location>
</feature>
<evidence type="ECO:0000256" key="2">
    <source>
        <dbReference type="PROSITE-ProRule" id="PRU01161"/>
    </source>
</evidence>
<evidence type="ECO:0000256" key="1">
    <source>
        <dbReference type="ARBA" id="ARBA00023098"/>
    </source>
</evidence>
<feature type="active site" description="Proton acceptor" evidence="2">
    <location>
        <position position="182"/>
    </location>
</feature>
<dbReference type="InterPro" id="IPR016035">
    <property type="entry name" value="Acyl_Trfase/lysoPLipase"/>
</dbReference>
<gene>
    <name evidence="4" type="ORF">RM529_02825</name>
</gene>
<comment type="caution">
    <text evidence="4">The sequence shown here is derived from an EMBL/GenBank/DDBJ whole genome shotgun (WGS) entry which is preliminary data.</text>
</comment>
<keyword evidence="1 2" id="KW-0443">Lipid metabolism</keyword>
<feature type="active site" description="Nucleophile" evidence="2">
    <location>
        <position position="38"/>
    </location>
</feature>
<evidence type="ECO:0000259" key="3">
    <source>
        <dbReference type="PROSITE" id="PS51635"/>
    </source>
</evidence>
<feature type="short sequence motif" description="DGA/G" evidence="2">
    <location>
        <begin position="182"/>
        <end position="184"/>
    </location>
</feature>
<keyword evidence="5" id="KW-1185">Reference proteome</keyword>
<dbReference type="PROSITE" id="PS51635">
    <property type="entry name" value="PNPLA"/>
    <property type="match status" value="1"/>
</dbReference>
<organism evidence="4 5">
    <name type="scientific">Autumnicola edwardsiae</name>
    <dbReference type="NCBI Taxonomy" id="3075594"/>
    <lineage>
        <taxon>Bacteria</taxon>
        <taxon>Pseudomonadati</taxon>
        <taxon>Bacteroidota</taxon>
        <taxon>Flavobacteriia</taxon>
        <taxon>Flavobacteriales</taxon>
        <taxon>Flavobacteriaceae</taxon>
        <taxon>Autumnicola</taxon>
    </lineage>
</organism>
<dbReference type="RefSeq" id="WP_311483236.1">
    <property type="nucleotide sequence ID" value="NZ_JAVRHP010000008.1"/>
</dbReference>
<dbReference type="InterPro" id="IPR002641">
    <property type="entry name" value="PNPLA_dom"/>
</dbReference>
<dbReference type="SUPFAM" id="SSF52151">
    <property type="entry name" value="FabD/lysophospholipase-like"/>
    <property type="match status" value="1"/>
</dbReference>
<dbReference type="Proteomes" id="UP001248819">
    <property type="component" value="Unassembled WGS sequence"/>
</dbReference>
<dbReference type="Pfam" id="PF01734">
    <property type="entry name" value="Patatin"/>
    <property type="match status" value="1"/>
</dbReference>
<keyword evidence="2" id="KW-0442">Lipid degradation</keyword>
<reference evidence="4 5" key="1">
    <citation type="submission" date="2023-09" db="EMBL/GenBank/DDBJ databases">
        <authorList>
            <person name="Rey-Velasco X."/>
        </authorList>
    </citation>
    <scope>NUCLEOTIDE SEQUENCE [LARGE SCALE GENOMIC DNA]</scope>
    <source>
        <strain evidence="4 5">F297</strain>
    </source>
</reference>
<evidence type="ECO:0000313" key="4">
    <source>
        <dbReference type="EMBL" id="MDT0649057.1"/>
    </source>
</evidence>
<proteinExistence type="predicted"/>